<protein>
    <submittedName>
        <fullName evidence="1">Uncharacterized protein</fullName>
    </submittedName>
</protein>
<dbReference type="AlphaFoldDB" id="A0A0F9PBM3"/>
<sequence length="53" mass="6091">MMTLQFGLNIFKEEQGFITYRRPLYLINGDGFLYIGDVVIITYPFSGHEVTAT</sequence>
<reference evidence="1" key="1">
    <citation type="journal article" date="2015" name="Nature">
        <title>Complex archaea that bridge the gap between prokaryotes and eukaryotes.</title>
        <authorList>
            <person name="Spang A."/>
            <person name="Saw J.H."/>
            <person name="Jorgensen S.L."/>
            <person name="Zaremba-Niedzwiedzka K."/>
            <person name="Martijn J."/>
            <person name="Lind A.E."/>
            <person name="van Eijk R."/>
            <person name="Schleper C."/>
            <person name="Guy L."/>
            <person name="Ettema T.J."/>
        </authorList>
    </citation>
    <scope>NUCLEOTIDE SEQUENCE</scope>
</reference>
<evidence type="ECO:0000313" key="1">
    <source>
        <dbReference type="EMBL" id="KKN27524.1"/>
    </source>
</evidence>
<dbReference type="EMBL" id="LAZR01002630">
    <property type="protein sequence ID" value="KKN27524.1"/>
    <property type="molecule type" value="Genomic_DNA"/>
</dbReference>
<comment type="caution">
    <text evidence="1">The sequence shown here is derived from an EMBL/GenBank/DDBJ whole genome shotgun (WGS) entry which is preliminary data.</text>
</comment>
<accession>A0A0F9PBM3</accession>
<organism evidence="1">
    <name type="scientific">marine sediment metagenome</name>
    <dbReference type="NCBI Taxonomy" id="412755"/>
    <lineage>
        <taxon>unclassified sequences</taxon>
        <taxon>metagenomes</taxon>
        <taxon>ecological metagenomes</taxon>
    </lineage>
</organism>
<name>A0A0F9PBM3_9ZZZZ</name>
<gene>
    <name evidence="1" type="ORF">LCGC14_0863800</name>
</gene>
<proteinExistence type="predicted"/>